<dbReference type="Proteomes" id="UP001430701">
    <property type="component" value="Unassembled WGS sequence"/>
</dbReference>
<dbReference type="Proteomes" id="UP000020406">
    <property type="component" value="Unassembled WGS sequence"/>
</dbReference>
<evidence type="ECO:0000313" key="2">
    <source>
        <dbReference type="EMBL" id="MCD8472483.1"/>
    </source>
</evidence>
<accession>Z9JLP2</accession>
<dbReference type="GeneID" id="68901504"/>
<dbReference type="EMBL" id="JAJPPU010000001">
    <property type="protein sequence ID" value="MCD8472483.1"/>
    <property type="molecule type" value="Genomic_DNA"/>
</dbReference>
<organism evidence="1 3">
    <name type="scientific">Xylella taiwanensis</name>
    <dbReference type="NCBI Taxonomy" id="1444770"/>
    <lineage>
        <taxon>Bacteria</taxon>
        <taxon>Pseudomonadati</taxon>
        <taxon>Pseudomonadota</taxon>
        <taxon>Gammaproteobacteria</taxon>
        <taxon>Lysobacterales</taxon>
        <taxon>Lysobacteraceae</taxon>
        <taxon>Xylella</taxon>
    </lineage>
</organism>
<dbReference type="EMBL" id="JDSQ01000003">
    <property type="protein sequence ID" value="EWS79064.1"/>
    <property type="molecule type" value="Genomic_DNA"/>
</dbReference>
<dbReference type="PATRIC" id="fig|1444770.3.peg.485"/>
<dbReference type="RefSeq" id="WP_160165119.1">
    <property type="nucleotide sequence ID" value="NZ_CP053627.1"/>
</dbReference>
<gene>
    <name evidence="1" type="ORF">AF72_02010</name>
    <name evidence="2" type="ORF">LPH55_03080</name>
</gene>
<evidence type="ECO:0000313" key="4">
    <source>
        <dbReference type="Proteomes" id="UP001430701"/>
    </source>
</evidence>
<sequence length="50" mass="5450">MSLLSASPHGVALGWWTLGCFQCGHGGVMLVAERLFEWLRSGVVEIEMMG</sequence>
<evidence type="ECO:0000313" key="3">
    <source>
        <dbReference type="Proteomes" id="UP000020406"/>
    </source>
</evidence>
<name>Z9JLP2_9GAMM</name>
<reference evidence="1 3" key="1">
    <citation type="journal article" date="2014" name="Genome Announc.">
        <title>Draft Genome Sequence of Xylella fastidiosa Pear Leaf Scorch Strain in Taiwan.</title>
        <authorList>
            <person name="Su C.C."/>
            <person name="Deng W.L."/>
            <person name="Jan F.J."/>
            <person name="Chang C.J."/>
            <person name="Huang H."/>
            <person name="Chen J."/>
        </authorList>
    </citation>
    <scope>NUCLEOTIDE SEQUENCE [LARGE SCALE GENOMIC DNA]</scope>
    <source>
        <strain evidence="1 3">PLS229</strain>
    </source>
</reference>
<proteinExistence type="predicted"/>
<dbReference type="AlphaFoldDB" id="Z9JLP2"/>
<reference evidence="2" key="2">
    <citation type="submission" date="2021-11" db="EMBL/GenBank/DDBJ databases">
        <title>Genome sequence of Xylella taiwanensis PLS432.</title>
        <authorList>
            <person name="Weng L.-W."/>
            <person name="Su C.-C."/>
            <person name="Tsai C.-W."/>
            <person name="Kuo C.-H."/>
        </authorList>
    </citation>
    <scope>NUCLEOTIDE SEQUENCE</scope>
    <source>
        <strain evidence="2">PLS432</strain>
    </source>
</reference>
<protein>
    <submittedName>
        <fullName evidence="1">Uncharacterized protein</fullName>
    </submittedName>
</protein>
<keyword evidence="4" id="KW-1185">Reference proteome</keyword>
<comment type="caution">
    <text evidence="1">The sequence shown here is derived from an EMBL/GenBank/DDBJ whole genome shotgun (WGS) entry which is preliminary data.</text>
</comment>
<evidence type="ECO:0000313" key="1">
    <source>
        <dbReference type="EMBL" id="EWS79064.1"/>
    </source>
</evidence>